<evidence type="ECO:0000313" key="3">
    <source>
        <dbReference type="EMBL" id="QEK38002.1"/>
    </source>
</evidence>
<dbReference type="Gene3D" id="3.30.540.10">
    <property type="entry name" value="Fructose-1,6-Bisphosphatase, subunit A, domain 1"/>
    <property type="match status" value="1"/>
</dbReference>
<dbReference type="Gene3D" id="3.40.190.80">
    <property type="match status" value="1"/>
</dbReference>
<dbReference type="GO" id="GO:0046872">
    <property type="term" value="F:metal ion binding"/>
    <property type="evidence" value="ECO:0007669"/>
    <property type="project" value="UniProtKB-KW"/>
</dbReference>
<feature type="binding site" evidence="2">
    <location>
        <position position="94"/>
    </location>
    <ligand>
        <name>Mg(2+)</name>
        <dbReference type="ChEBI" id="CHEBI:18420"/>
        <label>1</label>
        <note>catalytic</note>
    </ligand>
</feature>
<dbReference type="AlphaFoldDB" id="A0A5C0UFG6"/>
<dbReference type="PANTHER" id="PTHR20854:SF4">
    <property type="entry name" value="INOSITOL-1-MONOPHOSPHATASE-RELATED"/>
    <property type="match status" value="1"/>
</dbReference>
<dbReference type="InterPro" id="IPR000760">
    <property type="entry name" value="Inositol_monophosphatase-like"/>
</dbReference>
<dbReference type="Proteomes" id="UP000325155">
    <property type="component" value="Chromosome"/>
</dbReference>
<dbReference type="PANTHER" id="PTHR20854">
    <property type="entry name" value="INOSITOL MONOPHOSPHATASE"/>
    <property type="match status" value="1"/>
</dbReference>
<feature type="binding site" evidence="2">
    <location>
        <position position="93"/>
    </location>
    <ligand>
        <name>Mg(2+)</name>
        <dbReference type="ChEBI" id="CHEBI:18420"/>
        <label>2</label>
    </ligand>
</feature>
<protein>
    <recommendedName>
        <fullName evidence="5">Inositol monophosphatase</fullName>
    </recommendedName>
</protein>
<comment type="similarity">
    <text evidence="1">Belongs to the inositol monophosphatase superfamily.</text>
</comment>
<proteinExistence type="inferred from homology"/>
<dbReference type="Pfam" id="PF00459">
    <property type="entry name" value="Inositol_P"/>
    <property type="match status" value="1"/>
</dbReference>
<gene>
    <name evidence="3" type="ORF">FZC35_01240</name>
</gene>
<sequence length="257" mass="29549">MNMNIVKENVFKPFDMMVMEEALESIGKTLARDFNEIKHINFEKREKFIERFENRTINFIINLLHQKRLDYGIITKSMMFQEEAESKWIINLLDGRENFLRGIGVFCCAIAVMKNNEIVSSMILDPMNSDLFAADEKGVFLNYRKVYVSKNVEIEKSMFGLNQNINNPNIKQRKLGSTLLNMAYVANGKLDGCIERPTHLCDYAAGLALVKKVDNGLVSVRKDKKISELPLDNDLLDLPSDLICSNEKLHDYLKKSI</sequence>
<dbReference type="OrthoDB" id="9785695at2"/>
<name>A0A5C0UFG6_9PROT</name>
<evidence type="ECO:0000313" key="4">
    <source>
        <dbReference type="Proteomes" id="UP000325155"/>
    </source>
</evidence>
<reference evidence="3 4" key="1">
    <citation type="submission" date="2019-08" db="EMBL/GenBank/DDBJ databases">
        <title>Highly reduced genomes of protist endosymbionts show evolutionary convergence.</title>
        <authorList>
            <person name="George E."/>
            <person name="Husnik F."/>
            <person name="Tashyreva D."/>
            <person name="Prokopchuk G."/>
            <person name="Horak A."/>
            <person name="Kwong W.K."/>
            <person name="Lukes J."/>
            <person name="Keeling P.J."/>
        </authorList>
    </citation>
    <scope>NUCLEOTIDE SEQUENCE [LARGE SCALE GENOMIC DNA]</scope>
    <source>
        <strain evidence="3">1605</strain>
    </source>
</reference>
<dbReference type="KEGG" id="cip:FZC35_01240"/>
<evidence type="ECO:0008006" key="5">
    <source>
        <dbReference type="Google" id="ProtNLM"/>
    </source>
</evidence>
<feature type="binding site" evidence="2">
    <location>
        <position position="202"/>
    </location>
    <ligand>
        <name>Mg(2+)</name>
        <dbReference type="ChEBI" id="CHEBI:18420"/>
        <label>1</label>
        <note>catalytic</note>
    </ligand>
</feature>
<keyword evidence="2" id="KW-0460">Magnesium</keyword>
<evidence type="ECO:0000256" key="1">
    <source>
        <dbReference type="ARBA" id="ARBA00009759"/>
    </source>
</evidence>
<dbReference type="GO" id="GO:0008934">
    <property type="term" value="F:inositol monophosphate 1-phosphatase activity"/>
    <property type="evidence" value="ECO:0007669"/>
    <property type="project" value="TreeGrafter"/>
</dbReference>
<dbReference type="EMBL" id="CP043315">
    <property type="protein sequence ID" value="QEK38002.1"/>
    <property type="molecule type" value="Genomic_DNA"/>
</dbReference>
<keyword evidence="2" id="KW-0479">Metal-binding</keyword>
<organism evidence="3 4">
    <name type="scientific">Candidatus Cytomitobacter indipagum</name>
    <dbReference type="NCBI Taxonomy" id="2601575"/>
    <lineage>
        <taxon>Bacteria</taxon>
        <taxon>Pseudomonadati</taxon>
        <taxon>Pseudomonadota</taxon>
        <taxon>Alphaproteobacteria</taxon>
        <taxon>Holosporales</taxon>
        <taxon>Holosporaceae</taxon>
        <taxon>Candidatus Cytomitobacter</taxon>
    </lineage>
</organism>
<dbReference type="GO" id="GO:0006020">
    <property type="term" value="P:inositol metabolic process"/>
    <property type="evidence" value="ECO:0007669"/>
    <property type="project" value="TreeGrafter"/>
</dbReference>
<dbReference type="SUPFAM" id="SSF56655">
    <property type="entry name" value="Carbohydrate phosphatase"/>
    <property type="match status" value="1"/>
</dbReference>
<accession>A0A5C0UFG6</accession>
<dbReference type="GO" id="GO:0007165">
    <property type="term" value="P:signal transduction"/>
    <property type="evidence" value="ECO:0007669"/>
    <property type="project" value="TreeGrafter"/>
</dbReference>
<keyword evidence="4" id="KW-1185">Reference proteome</keyword>
<evidence type="ECO:0000256" key="2">
    <source>
        <dbReference type="PIRSR" id="PIRSR600760-2"/>
    </source>
</evidence>
<comment type="cofactor">
    <cofactor evidence="2">
        <name>Mg(2+)</name>
        <dbReference type="ChEBI" id="CHEBI:18420"/>
    </cofactor>
</comment>